<feature type="transmembrane region" description="Helical" evidence="6">
    <location>
        <begin position="88"/>
        <end position="109"/>
    </location>
</feature>
<evidence type="ECO:0000256" key="3">
    <source>
        <dbReference type="ARBA" id="ARBA00022692"/>
    </source>
</evidence>
<accession>A0A0H5R3V1</accession>
<evidence type="ECO:0000256" key="6">
    <source>
        <dbReference type="SAM" id="Phobius"/>
    </source>
</evidence>
<dbReference type="AlphaFoldDB" id="A0A0H5R3V1"/>
<protein>
    <submittedName>
        <fullName evidence="7">Uncharacterized protein</fullName>
    </submittedName>
</protein>
<feature type="transmembrane region" description="Helical" evidence="6">
    <location>
        <begin position="20"/>
        <end position="44"/>
    </location>
</feature>
<reference evidence="7" key="1">
    <citation type="submission" date="2015-04" db="EMBL/GenBank/DDBJ databases">
        <title>The genome sequence of the plant pathogenic Rhizarian Plasmodiophora brassicae reveals insights in its biotrophic life cycle and the origin of chitin synthesis.</title>
        <authorList>
            <person name="Schwelm A."/>
            <person name="Fogelqvist J."/>
            <person name="Knaust A."/>
            <person name="Julke S."/>
            <person name="Lilja T."/>
            <person name="Dhandapani V."/>
            <person name="Bonilla-Rosso G."/>
            <person name="Karlsson M."/>
            <person name="Shevchenko A."/>
            <person name="Choi S.R."/>
            <person name="Kim H.G."/>
            <person name="Park J.Y."/>
            <person name="Lim Y.P."/>
            <person name="Ludwig-Muller J."/>
            <person name="Dixelius C."/>
        </authorList>
    </citation>
    <scope>NUCLEOTIDE SEQUENCE</scope>
    <source>
        <tissue evidence="7">Potato root galls</tissue>
    </source>
</reference>
<evidence type="ECO:0000313" key="7">
    <source>
        <dbReference type="EMBL" id="CRZ08803.1"/>
    </source>
</evidence>
<comment type="subcellular location">
    <subcellularLocation>
        <location evidence="1">Membrane</location>
        <topology evidence="1">Multi-pass membrane protein</topology>
    </subcellularLocation>
</comment>
<dbReference type="EMBL" id="HACM01008361">
    <property type="protein sequence ID" value="CRZ08803.1"/>
    <property type="molecule type" value="Transcribed_RNA"/>
</dbReference>
<evidence type="ECO:0000256" key="1">
    <source>
        <dbReference type="ARBA" id="ARBA00004141"/>
    </source>
</evidence>
<organism evidence="7">
    <name type="scientific">Spongospora subterranea</name>
    <dbReference type="NCBI Taxonomy" id="70186"/>
    <lineage>
        <taxon>Eukaryota</taxon>
        <taxon>Sar</taxon>
        <taxon>Rhizaria</taxon>
        <taxon>Endomyxa</taxon>
        <taxon>Phytomyxea</taxon>
        <taxon>Plasmodiophorida</taxon>
        <taxon>Plasmodiophoridae</taxon>
        <taxon>Spongospora</taxon>
    </lineage>
</organism>
<dbReference type="GO" id="GO:0016020">
    <property type="term" value="C:membrane"/>
    <property type="evidence" value="ECO:0007669"/>
    <property type="project" value="UniProtKB-SubCell"/>
</dbReference>
<feature type="transmembrane region" description="Helical" evidence="6">
    <location>
        <begin position="56"/>
        <end position="82"/>
    </location>
</feature>
<evidence type="ECO:0000256" key="4">
    <source>
        <dbReference type="ARBA" id="ARBA00022989"/>
    </source>
</evidence>
<sequence length="118" mass="12348">MSDLPLNSAVLDTFPELWTHITLWTVAGVGTVYLCAGIWACCVISKPLTLYLWVPLLSAFIGALLGFASGGLSALLIAAIYVSIPYSIGIDVAAGLGIGQAAVITYFHLGRFSGTSLK</sequence>
<keyword evidence="5 6" id="KW-0472">Membrane</keyword>
<name>A0A0H5R3V1_9EUKA</name>
<keyword evidence="4 6" id="KW-1133">Transmembrane helix</keyword>
<dbReference type="InterPro" id="IPR019334">
    <property type="entry name" value="TMEM170A/B/YPR153W-like"/>
</dbReference>
<comment type="similarity">
    <text evidence="2">Belongs to the TMEM170 family.</text>
</comment>
<dbReference type="Pfam" id="PF10190">
    <property type="entry name" value="Tmemb_170"/>
    <property type="match status" value="1"/>
</dbReference>
<evidence type="ECO:0000256" key="5">
    <source>
        <dbReference type="ARBA" id="ARBA00023136"/>
    </source>
</evidence>
<evidence type="ECO:0000256" key="2">
    <source>
        <dbReference type="ARBA" id="ARBA00006325"/>
    </source>
</evidence>
<proteinExistence type="inferred from homology"/>
<keyword evidence="3 6" id="KW-0812">Transmembrane</keyword>